<feature type="compositionally biased region" description="Polar residues" evidence="4">
    <location>
        <begin position="916"/>
        <end position="934"/>
    </location>
</feature>
<feature type="compositionally biased region" description="Pro residues" evidence="4">
    <location>
        <begin position="117"/>
        <end position="129"/>
    </location>
</feature>
<feature type="region of interest" description="Disordered" evidence="4">
    <location>
        <begin position="25"/>
        <end position="134"/>
    </location>
</feature>
<name>A0A0E4B3F0_PLAVI</name>
<reference evidence="7" key="1">
    <citation type="submission" date="2012-07" db="EMBL/GenBank/DDBJ databases">
        <title>Species-specific polymorphism of Plasmodium serine repeat antigen genes.</title>
        <authorList>
            <person name="Arisue N."/>
            <person name="Tanabe K."/>
            <person name="Palacpac N.M.Q."/>
            <person name="Horii T."/>
        </authorList>
    </citation>
    <scope>NUCLEOTIDE SEQUENCE</scope>
    <source>
        <strain evidence="7">IN1</strain>
    </source>
</reference>
<evidence type="ECO:0000256" key="5">
    <source>
        <dbReference type="SAM" id="SignalP"/>
    </source>
</evidence>
<dbReference type="PANTHER" id="PTHR12411">
    <property type="entry name" value="CYSTEINE PROTEASE FAMILY C1-RELATED"/>
    <property type="match status" value="1"/>
</dbReference>
<dbReference type="VEuPathDB" id="PlasmoDB:PVPAM_040027800"/>
<feature type="chain" id="PRO_5002418420" evidence="5">
    <location>
        <begin position="23"/>
        <end position="1048"/>
    </location>
</feature>
<dbReference type="Gene3D" id="3.90.70.10">
    <property type="entry name" value="Cysteine proteinases"/>
    <property type="match status" value="1"/>
</dbReference>
<feature type="compositionally biased region" description="Polar residues" evidence="4">
    <location>
        <begin position="98"/>
        <end position="113"/>
    </location>
</feature>
<dbReference type="VEuPathDB" id="PlasmoDB:PVP01_0417000"/>
<dbReference type="InterPro" id="IPR013128">
    <property type="entry name" value="Peptidase_C1A"/>
</dbReference>
<feature type="signal peptide" evidence="5">
    <location>
        <begin position="1"/>
        <end position="22"/>
    </location>
</feature>
<keyword evidence="2" id="KW-0865">Zymogen</keyword>
<comment type="similarity">
    <text evidence="1">Belongs to the peptidase C1 family.</text>
</comment>
<dbReference type="SMART" id="SM00645">
    <property type="entry name" value="Pept_C1"/>
    <property type="match status" value="1"/>
</dbReference>
<dbReference type="AlphaFoldDB" id="A0A0E4B3F0"/>
<dbReference type="VEuPathDB" id="PlasmoDB:PVW1_040023400"/>
<feature type="compositionally biased region" description="Low complexity" evidence="4">
    <location>
        <begin position="935"/>
        <end position="946"/>
    </location>
</feature>
<feature type="compositionally biased region" description="Polar residues" evidence="4">
    <location>
        <begin position="889"/>
        <end position="900"/>
    </location>
</feature>
<dbReference type="GO" id="GO:0006508">
    <property type="term" value="P:proteolysis"/>
    <property type="evidence" value="ECO:0007669"/>
    <property type="project" value="InterPro"/>
</dbReference>
<dbReference type="InterPro" id="IPR000668">
    <property type="entry name" value="Peptidase_C1A_C"/>
</dbReference>
<evidence type="ECO:0000256" key="4">
    <source>
        <dbReference type="SAM" id="MobiDB-lite"/>
    </source>
</evidence>
<dbReference type="GO" id="GO:0008234">
    <property type="term" value="F:cysteine-type peptidase activity"/>
    <property type="evidence" value="ECO:0007669"/>
    <property type="project" value="InterPro"/>
</dbReference>
<feature type="region of interest" description="Disordered" evidence="4">
    <location>
        <begin position="802"/>
        <end position="955"/>
    </location>
</feature>
<organism evidence="7">
    <name type="scientific">Plasmodium vivax</name>
    <name type="common">malaria parasite P. vivax</name>
    <dbReference type="NCBI Taxonomy" id="5855"/>
    <lineage>
        <taxon>Eukaryota</taxon>
        <taxon>Sar</taxon>
        <taxon>Alveolata</taxon>
        <taxon>Apicomplexa</taxon>
        <taxon>Aconoidasida</taxon>
        <taxon>Haemosporida</taxon>
        <taxon>Plasmodiidae</taxon>
        <taxon>Plasmodium</taxon>
        <taxon>Plasmodium (Plasmodium)</taxon>
    </lineage>
</organism>
<keyword evidence="3" id="KW-0325">Glycoprotein</keyword>
<evidence type="ECO:0000256" key="3">
    <source>
        <dbReference type="ARBA" id="ARBA00023180"/>
    </source>
</evidence>
<gene>
    <name evidence="7" type="primary">Pvi_SERA3</name>
</gene>
<evidence type="ECO:0000313" key="7">
    <source>
        <dbReference type="EMBL" id="BAR42441.1"/>
    </source>
</evidence>
<protein>
    <submittedName>
        <fullName evidence="7">Putative papain-like cysteine prorease</fullName>
    </submittedName>
</protein>
<feature type="compositionally biased region" description="Polar residues" evidence="4">
    <location>
        <begin position="804"/>
        <end position="813"/>
    </location>
</feature>
<dbReference type="VEuPathDB" id="PlasmoDB:PVX_003840"/>
<dbReference type="SUPFAM" id="SSF54001">
    <property type="entry name" value="Cysteine proteinases"/>
    <property type="match status" value="1"/>
</dbReference>
<evidence type="ECO:0000259" key="6">
    <source>
        <dbReference type="SMART" id="SM00645"/>
    </source>
</evidence>
<feature type="compositionally biased region" description="Low complexity" evidence="4">
    <location>
        <begin position="88"/>
        <end position="97"/>
    </location>
</feature>
<feature type="domain" description="Peptidase C1A papain C-terminal" evidence="6">
    <location>
        <begin position="510"/>
        <end position="762"/>
    </location>
</feature>
<accession>A0A0E4B3F0</accession>
<dbReference type="CDD" id="cd02619">
    <property type="entry name" value="Peptidase_C1"/>
    <property type="match status" value="1"/>
</dbReference>
<keyword evidence="5" id="KW-0732">Signal</keyword>
<dbReference type="Pfam" id="PF00112">
    <property type="entry name" value="Peptidase_C1"/>
    <property type="match status" value="1"/>
</dbReference>
<dbReference type="EMBL" id="AB733830">
    <property type="protein sequence ID" value="BAR42441.1"/>
    <property type="molecule type" value="Genomic_DNA"/>
</dbReference>
<evidence type="ECO:0000256" key="2">
    <source>
        <dbReference type="ARBA" id="ARBA00023145"/>
    </source>
</evidence>
<dbReference type="InterPro" id="IPR038765">
    <property type="entry name" value="Papain-like_cys_pep_sf"/>
</dbReference>
<sequence>MKSRICALLLIGLAFVNEGARCAPPAGEGTAVTVQAGQSPGSAGGGDGGGGGGGSSAGSSHSNSGGGQGSDAAAQRPAAPQPPPTPPAEGSSSPPAGNQNPSTSGSQPQNVSSVAAPVPPEDATPPPSVTNPFKVKSSLLKDQKGLKITGPCESYFQVYLVPYLYMNVNATSSEIEMEPMFMKVDDKIKFEKEKHLLHNICAADKTFKLVLYMYEGELTIKWKVYPPKGETTADRTLDIRKYKMKDIGQPITSMQVVVMTEQNKTVYVESKNFSIMNEIPEKCDAIANECFMSGVLDVQKCYHCSLLLQKKENAQECFKFVSPKIKNSFDEIQAKGEDEENPNEEELQKTIDNIFVKVYKKGENLYKEVDQLAIIDSSFKSELLKYCSLMKEVDASGALDNHQLGDAEDVFAHITTMLHSNSDLDVFSLKSKLKNAALCLKNGDEWVGSKTGLVLPNLSPQTFEDTPTQTVDGGDEQAALETGEDGVVDLASLQSVDVSPFLVTDKLFCNDDYCDRAKDTSSCVAKIEVQDQGDCATSWLFASKVHLETIKCVKGYDHVGACALYVANCSGEEANDKCHSPSNPLEFLNTLEETKFLPAESDLPYSYQAVNNVCPEPKSHWKNLWANVKLLGPTNEPNSVSTKGYTAYQSDHFKGNMDAFIKLVKSEVMKKGSVIAYVKAAGTLSYDLNGKKVLSLCGSETPDLAVNIVGYGNYISAEGVKKPYWLLQNSWGKHWGDKGTFKVDMHGPPGCQHNFIHTAAVFNLDIPVVVPTPNSDPEINNYYLKNSPDFFSNFYLNKHEAGSDGNSTVQGQDGPTRPAASTKGPSENLGTSQSSDGGSGQTGDVGANGQVPGVVTPEQGGGANVQGRQGAEPSVQEKAVDSIPPRAGQDTSTAVSTQRVVSAGGPGQQRGDAAQSVPNTSPRTQDQSVSTGHATQRTQQTTQEQTPKVPLSSLKGSTGVNVTEVKEALHFLKSVKNGKVKSNFVAYVNADAMGDEKVCSRAFSTDADKQTECIEFCEKNWDACKGKVSPGYCLTKKRGSNDCFFCFV</sequence>
<evidence type="ECO:0000256" key="1">
    <source>
        <dbReference type="ARBA" id="ARBA00008455"/>
    </source>
</evidence>
<proteinExistence type="inferred from homology"/>
<feature type="compositionally biased region" description="Gly residues" evidence="4">
    <location>
        <begin position="42"/>
        <end position="56"/>
    </location>
</feature>